<evidence type="ECO:0000256" key="3">
    <source>
        <dbReference type="ARBA" id="ARBA00022448"/>
    </source>
</evidence>
<dbReference type="GO" id="GO:0030288">
    <property type="term" value="C:outer membrane-bounded periplasmic space"/>
    <property type="evidence" value="ECO:0007669"/>
    <property type="project" value="InterPro"/>
</dbReference>
<evidence type="ECO:0000256" key="4">
    <source>
        <dbReference type="ARBA" id="ARBA00022729"/>
    </source>
</evidence>
<dbReference type="EMBL" id="ACFC01000005">
    <property type="protein sequence ID" value="EEE06996.1"/>
    <property type="molecule type" value="Genomic_DNA"/>
</dbReference>
<evidence type="ECO:0000256" key="6">
    <source>
        <dbReference type="RuleBase" id="RU003744"/>
    </source>
</evidence>
<evidence type="ECO:0000313" key="8">
    <source>
        <dbReference type="EMBL" id="EEE06996.1"/>
    </source>
</evidence>
<comment type="caution">
    <text evidence="8">The sequence shown here is derived from an EMBL/GenBank/DDBJ whole genome shotgun (WGS) entry which is preliminary data.</text>
</comment>
<sequence length="373" mass="41194">MKPVFLDRLHCRGAPIRQQSARTHRIVAFAHAIDAMTVANRTITATAEAKNRAAGPIAVFRVSRSGKIPPFWRPPIRRPPPPKRRTANFGRLEYAATPGPTGRVRARNVSNRRMEMKKAALCAALALVAGSAFAKEWKTVRIGVDASYPPFESTAPSGEIVGFDVDLTKEICKRIGVKCVWVAQDLDGIIPALKAKKYDIIVSSLTVTDKRREQIDFSDKVYDAPARMIAKAGSPLQPTVASLKGKRVGVEQGSTQETYAKTYWEPQGVTIVPYQNQDQVYADLGSGRLDATLQDELQADYGFLRTPRGKGFAFAGPEVKDRKTIGDGTAIGLRKEDTDLKIRINKALADMHKDGTYDRLSHKYFSFSVYSAR</sequence>
<dbReference type="Pfam" id="PF00497">
    <property type="entry name" value="SBP_bac_3"/>
    <property type="match status" value="1"/>
</dbReference>
<keyword evidence="5" id="KW-0574">Periplasm</keyword>
<organism evidence="8 9">
    <name type="scientific">Burkholderia multivorans CGD2</name>
    <dbReference type="NCBI Taxonomy" id="513052"/>
    <lineage>
        <taxon>Bacteria</taxon>
        <taxon>Pseudomonadati</taxon>
        <taxon>Pseudomonadota</taxon>
        <taxon>Betaproteobacteria</taxon>
        <taxon>Burkholderiales</taxon>
        <taxon>Burkholderiaceae</taxon>
        <taxon>Burkholderia</taxon>
        <taxon>Burkholderia cepacia complex</taxon>
    </lineage>
</organism>
<evidence type="ECO:0000256" key="5">
    <source>
        <dbReference type="ARBA" id="ARBA00022764"/>
    </source>
</evidence>
<evidence type="ECO:0000256" key="1">
    <source>
        <dbReference type="ARBA" id="ARBA00004418"/>
    </source>
</evidence>
<dbReference type="NCBIfam" id="TIGR01096">
    <property type="entry name" value="3A0103s03R"/>
    <property type="match status" value="1"/>
</dbReference>
<evidence type="ECO:0000313" key="9">
    <source>
        <dbReference type="Proteomes" id="UP000004535"/>
    </source>
</evidence>
<dbReference type="InterPro" id="IPR005768">
    <property type="entry name" value="Lys_Arg_Orn-bd"/>
</dbReference>
<dbReference type="SMART" id="SM00062">
    <property type="entry name" value="PBPb"/>
    <property type="match status" value="1"/>
</dbReference>
<dbReference type="InterPro" id="IPR001638">
    <property type="entry name" value="Solute-binding_3/MltF_N"/>
</dbReference>
<dbReference type="InterPro" id="IPR018313">
    <property type="entry name" value="SBP_3_CS"/>
</dbReference>
<dbReference type="PANTHER" id="PTHR35936:SF13">
    <property type="entry name" value="HISTIDINE-BINDING PERIPLASMIC PROTEIN"/>
    <property type="match status" value="1"/>
</dbReference>
<keyword evidence="4" id="KW-0732">Signal</keyword>
<comment type="similarity">
    <text evidence="2 6">Belongs to the bacterial solute-binding protein 3 family.</text>
</comment>
<accession>B9BQV1</accession>
<dbReference type="PROSITE" id="PS01039">
    <property type="entry name" value="SBP_BACTERIAL_3"/>
    <property type="match status" value="1"/>
</dbReference>
<proteinExistence type="inferred from homology"/>
<feature type="domain" description="Solute-binding protein family 3/N-terminal" evidence="7">
    <location>
        <begin position="139"/>
        <end position="368"/>
    </location>
</feature>
<name>B9BQV1_9BURK</name>
<keyword evidence="3" id="KW-0813">Transport</keyword>
<evidence type="ECO:0000256" key="2">
    <source>
        <dbReference type="ARBA" id="ARBA00010333"/>
    </source>
</evidence>
<comment type="subcellular location">
    <subcellularLocation>
        <location evidence="1">Periplasm</location>
    </subcellularLocation>
</comment>
<dbReference type="PANTHER" id="PTHR35936">
    <property type="entry name" value="MEMBRANE-BOUND LYTIC MUREIN TRANSGLYCOSYLASE F"/>
    <property type="match status" value="1"/>
</dbReference>
<dbReference type="CDD" id="cd13703">
    <property type="entry name" value="PBP2_HisJ_LAO"/>
    <property type="match status" value="1"/>
</dbReference>
<protein>
    <submittedName>
        <fullName evidence="8">Cationic amino acid ABC transporter, periplasmic binding protein</fullName>
    </submittedName>
</protein>
<dbReference type="AlphaFoldDB" id="B9BQV1"/>
<evidence type="ECO:0000259" key="7">
    <source>
        <dbReference type="SMART" id="SM00062"/>
    </source>
</evidence>
<reference evidence="8 9" key="1">
    <citation type="journal article" date="2012" name="J. Bacteriol.">
        <title>Draft Genome Sequence Determination for Cystic Fibrosis and Chronic Granulomatous Disease Burkholderia multivorans Isolates.</title>
        <authorList>
            <person name="Varga J.J."/>
            <person name="Losada L."/>
            <person name="Zelazny A.M."/>
            <person name="Brinkac L."/>
            <person name="Harkins D."/>
            <person name="Radune D."/>
            <person name="Hostetler J."/>
            <person name="Sampaio E.P."/>
            <person name="Ronning C.M."/>
            <person name="Nierman W.C."/>
            <person name="Greenberg D.E."/>
            <person name="Holland S.M."/>
            <person name="Goldberg J.B."/>
        </authorList>
    </citation>
    <scope>NUCLEOTIDE SEQUENCE [LARGE SCALE GENOMIC DNA]</scope>
    <source>
        <strain evidence="8 9">CGD2</strain>
    </source>
</reference>
<dbReference type="SUPFAM" id="SSF53850">
    <property type="entry name" value="Periplasmic binding protein-like II"/>
    <property type="match status" value="1"/>
</dbReference>
<dbReference type="Gene3D" id="3.40.190.10">
    <property type="entry name" value="Periplasmic binding protein-like II"/>
    <property type="match status" value="2"/>
</dbReference>
<dbReference type="Proteomes" id="UP000004535">
    <property type="component" value="Unassembled WGS sequence"/>
</dbReference>
<gene>
    <name evidence="8" type="ORF">BURMUCGD2_1068</name>
</gene>